<dbReference type="PANTHER" id="PTHR34385">
    <property type="entry name" value="D-ALANYL-D-ALANINE CARBOXYPEPTIDASE"/>
    <property type="match status" value="1"/>
</dbReference>
<dbReference type="InterPro" id="IPR009045">
    <property type="entry name" value="Zn_M74/Hedgehog-like"/>
</dbReference>
<dbReference type="AlphaFoldDB" id="A0A6G1X8J1"/>
<evidence type="ECO:0000259" key="1">
    <source>
        <dbReference type="Pfam" id="PF13539"/>
    </source>
</evidence>
<evidence type="ECO:0000313" key="2">
    <source>
        <dbReference type="EMBL" id="MRG87323.1"/>
    </source>
</evidence>
<sequence length="141" mass="16255">MPDRLHPVVAEKRDTLISQAKEKGISILITDDFRTVEKQNRLYEQGRSEEGNIVTYAKGGSSYHNYGLAIDFAIQLENGHVIWDLQYDGNENGHSDWMEVVDLAKNLGFEWGGDWESFKDYPHLQIDFGLSIRELQWGKRP</sequence>
<dbReference type="PANTHER" id="PTHR34385:SF1">
    <property type="entry name" value="PEPTIDOGLYCAN L-ALANYL-D-GLUTAMATE ENDOPEPTIDASE CWLK"/>
    <property type="match status" value="1"/>
</dbReference>
<dbReference type="EMBL" id="WJNH01000008">
    <property type="protein sequence ID" value="MRG87323.1"/>
    <property type="molecule type" value="Genomic_DNA"/>
</dbReference>
<dbReference type="InterPro" id="IPR052179">
    <property type="entry name" value="DD-CPase-like"/>
</dbReference>
<feature type="domain" description="Peptidase M15C" evidence="1">
    <location>
        <begin position="58"/>
        <end position="126"/>
    </location>
</feature>
<evidence type="ECO:0000313" key="3">
    <source>
        <dbReference type="Proteomes" id="UP000480185"/>
    </source>
</evidence>
<comment type="caution">
    <text evidence="2">The sequence shown here is derived from an EMBL/GenBank/DDBJ whole genome shotgun (WGS) entry which is preliminary data.</text>
</comment>
<keyword evidence="3" id="KW-1185">Reference proteome</keyword>
<dbReference type="Gene3D" id="3.30.1380.10">
    <property type="match status" value="1"/>
</dbReference>
<dbReference type="InterPro" id="IPR039561">
    <property type="entry name" value="Peptidase_M15C"/>
</dbReference>
<reference evidence="2 3" key="1">
    <citation type="submission" date="2019-11" db="EMBL/GenBank/DDBJ databases">
        <authorList>
            <person name="Li J."/>
        </authorList>
    </citation>
    <scope>NUCLEOTIDE SEQUENCE [LARGE SCALE GENOMIC DNA]</scope>
    <source>
        <strain evidence="2 3">J4</strain>
    </source>
</reference>
<dbReference type="Proteomes" id="UP000480185">
    <property type="component" value="Unassembled WGS sequence"/>
</dbReference>
<dbReference type="GO" id="GO:0008233">
    <property type="term" value="F:peptidase activity"/>
    <property type="evidence" value="ECO:0007669"/>
    <property type="project" value="InterPro"/>
</dbReference>
<dbReference type="Pfam" id="PF13539">
    <property type="entry name" value="Peptidase_M15_4"/>
    <property type="match status" value="1"/>
</dbReference>
<dbReference type="CDD" id="cd14845">
    <property type="entry name" value="L-Ala-D-Glu_peptidase_like"/>
    <property type="match status" value="1"/>
</dbReference>
<organism evidence="2 3">
    <name type="scientific">Salinibacillus xinjiangensis</name>
    <dbReference type="NCBI Taxonomy" id="1229268"/>
    <lineage>
        <taxon>Bacteria</taxon>
        <taxon>Bacillati</taxon>
        <taxon>Bacillota</taxon>
        <taxon>Bacilli</taxon>
        <taxon>Bacillales</taxon>
        <taxon>Bacillaceae</taxon>
        <taxon>Salinibacillus</taxon>
    </lineage>
</organism>
<dbReference type="OrthoDB" id="9799970at2"/>
<gene>
    <name evidence="2" type="ORF">GH754_13565</name>
</gene>
<accession>A0A6G1X8J1</accession>
<dbReference type="SUPFAM" id="SSF55166">
    <property type="entry name" value="Hedgehog/DD-peptidase"/>
    <property type="match status" value="1"/>
</dbReference>
<proteinExistence type="predicted"/>
<name>A0A6G1X8J1_9BACI</name>
<protein>
    <submittedName>
        <fullName evidence="2">M15 family peptidase</fullName>
    </submittedName>
</protein>